<name>A0A3M7Q7A5_BRAPC</name>
<organism evidence="1 2">
    <name type="scientific">Brachionus plicatilis</name>
    <name type="common">Marine rotifer</name>
    <name type="synonym">Brachionus muelleri</name>
    <dbReference type="NCBI Taxonomy" id="10195"/>
    <lineage>
        <taxon>Eukaryota</taxon>
        <taxon>Metazoa</taxon>
        <taxon>Spiralia</taxon>
        <taxon>Gnathifera</taxon>
        <taxon>Rotifera</taxon>
        <taxon>Eurotatoria</taxon>
        <taxon>Monogononta</taxon>
        <taxon>Pseudotrocha</taxon>
        <taxon>Ploima</taxon>
        <taxon>Brachionidae</taxon>
        <taxon>Brachionus</taxon>
    </lineage>
</organism>
<comment type="caution">
    <text evidence="1">The sequence shown here is derived from an EMBL/GenBank/DDBJ whole genome shotgun (WGS) entry which is preliminary data.</text>
</comment>
<reference evidence="1 2" key="1">
    <citation type="journal article" date="2018" name="Sci. Rep.">
        <title>Genomic signatures of local adaptation to the degree of environmental predictability in rotifers.</title>
        <authorList>
            <person name="Franch-Gras L."/>
            <person name="Hahn C."/>
            <person name="Garcia-Roger E.M."/>
            <person name="Carmona M.J."/>
            <person name="Serra M."/>
            <person name="Gomez A."/>
        </authorList>
    </citation>
    <scope>NUCLEOTIDE SEQUENCE [LARGE SCALE GENOMIC DNA]</scope>
    <source>
        <strain evidence="1">HYR1</strain>
    </source>
</reference>
<sequence>MKTFEAVWVMSTLLRKNCYSGDLTRGFGQILLKNQEFTKIIHPNPLSCSVCGEFMKNEKGLSLLKKSNFKINHIDQRRSTGKSGILKVEHQKN</sequence>
<evidence type="ECO:0000313" key="1">
    <source>
        <dbReference type="EMBL" id="RNA07327.1"/>
    </source>
</evidence>
<dbReference type="AlphaFoldDB" id="A0A3M7Q7A5"/>
<keyword evidence="2" id="KW-1185">Reference proteome</keyword>
<gene>
    <name evidence="1" type="ORF">BpHYR1_027451</name>
</gene>
<protein>
    <submittedName>
        <fullName evidence="1">Uncharacterized protein</fullName>
    </submittedName>
</protein>
<dbReference type="Proteomes" id="UP000276133">
    <property type="component" value="Unassembled WGS sequence"/>
</dbReference>
<dbReference type="EMBL" id="REGN01007084">
    <property type="protein sequence ID" value="RNA07327.1"/>
    <property type="molecule type" value="Genomic_DNA"/>
</dbReference>
<evidence type="ECO:0000313" key="2">
    <source>
        <dbReference type="Proteomes" id="UP000276133"/>
    </source>
</evidence>
<accession>A0A3M7Q7A5</accession>
<proteinExistence type="predicted"/>